<dbReference type="OMA" id="DDENTKH"/>
<dbReference type="VEuPathDB" id="FungiDB:SAPIO_CDS3553"/>
<proteinExistence type="predicted"/>
<name>A0A084GB20_PSEDA</name>
<organism evidence="1 2">
    <name type="scientific">Pseudallescheria apiosperma</name>
    <name type="common">Scedosporium apiospermum</name>
    <dbReference type="NCBI Taxonomy" id="563466"/>
    <lineage>
        <taxon>Eukaryota</taxon>
        <taxon>Fungi</taxon>
        <taxon>Dikarya</taxon>
        <taxon>Ascomycota</taxon>
        <taxon>Pezizomycotina</taxon>
        <taxon>Sordariomycetes</taxon>
        <taxon>Hypocreomycetidae</taxon>
        <taxon>Microascales</taxon>
        <taxon>Microascaceae</taxon>
        <taxon>Scedosporium</taxon>
    </lineage>
</organism>
<dbReference type="KEGG" id="sapo:SAPIO_CDS3553"/>
<protein>
    <submittedName>
        <fullName evidence="1">Uncharacterized protein</fullName>
    </submittedName>
</protein>
<sequence>MLHQIVRSAGARSAVSTLSRVTRGYATATQARMFIAPTAVRRADFVQELYLRELKAYKTPVVKESDAEGHVQVFNLPKTPISPEEADLASSLKEYEDMAVDVEGADAAAAESGAAPVVEDWLETEEVEEEAAH</sequence>
<comment type="caution">
    <text evidence="1">The sequence shown here is derived from an EMBL/GenBank/DDBJ whole genome shotgun (WGS) entry which is preliminary data.</text>
</comment>
<dbReference type="EMBL" id="JOWA01000088">
    <property type="protein sequence ID" value="KEZ44532.1"/>
    <property type="molecule type" value="Genomic_DNA"/>
</dbReference>
<dbReference type="Pfam" id="PF10775">
    <property type="entry name" value="ATP_sub_h"/>
    <property type="match status" value="1"/>
</dbReference>
<evidence type="ECO:0000313" key="2">
    <source>
        <dbReference type="Proteomes" id="UP000028545"/>
    </source>
</evidence>
<accession>A0A084GB20</accession>
<gene>
    <name evidence="1" type="ORF">SAPIO_CDS3553</name>
</gene>
<keyword evidence="2" id="KW-1185">Reference proteome</keyword>
<dbReference type="HOGENOM" id="CLU_122989_0_1_1"/>
<dbReference type="GO" id="GO:0046933">
    <property type="term" value="F:proton-transporting ATP synthase activity, rotational mechanism"/>
    <property type="evidence" value="ECO:0007669"/>
    <property type="project" value="TreeGrafter"/>
</dbReference>
<reference evidence="1 2" key="1">
    <citation type="journal article" date="2014" name="Genome Announc.">
        <title>Draft genome sequence of the pathogenic fungus Scedosporium apiospermum.</title>
        <authorList>
            <person name="Vandeputte P."/>
            <person name="Ghamrawi S."/>
            <person name="Rechenmann M."/>
            <person name="Iltis A."/>
            <person name="Giraud S."/>
            <person name="Fleury M."/>
            <person name="Thornton C."/>
            <person name="Delhaes L."/>
            <person name="Meyer W."/>
            <person name="Papon N."/>
            <person name="Bouchara J.P."/>
        </authorList>
    </citation>
    <scope>NUCLEOTIDE SEQUENCE [LARGE SCALE GENOMIC DNA]</scope>
    <source>
        <strain evidence="1 2">IHEM 14462</strain>
    </source>
</reference>
<dbReference type="OrthoDB" id="274752at2759"/>
<dbReference type="GeneID" id="27722625"/>
<dbReference type="AlphaFoldDB" id="A0A084GB20"/>
<dbReference type="InterPro" id="IPR019711">
    <property type="entry name" value="ATP_synth_F0_suH"/>
</dbReference>
<dbReference type="Proteomes" id="UP000028545">
    <property type="component" value="Unassembled WGS sequence"/>
</dbReference>
<dbReference type="PANTHER" id="PTHR28207">
    <property type="entry name" value="ATP SYNTHASE SUBUNIT H, MITOCHONDRIAL"/>
    <property type="match status" value="1"/>
</dbReference>
<dbReference type="PANTHER" id="PTHR28207:SF1">
    <property type="entry name" value="ATP SYNTHASE SUBUNIT H, MITOCHONDRIAL"/>
    <property type="match status" value="1"/>
</dbReference>
<dbReference type="RefSeq" id="XP_016644331.1">
    <property type="nucleotide sequence ID" value="XM_016786325.1"/>
</dbReference>
<evidence type="ECO:0000313" key="1">
    <source>
        <dbReference type="EMBL" id="KEZ44532.1"/>
    </source>
</evidence>